<dbReference type="EMBL" id="BAABKN010000004">
    <property type="protein sequence ID" value="GAA4724308.1"/>
    <property type="molecule type" value="Genomic_DNA"/>
</dbReference>
<comment type="caution">
    <text evidence="3">The sequence shown here is derived from an EMBL/GenBank/DDBJ whole genome shotgun (WGS) entry which is preliminary data.</text>
</comment>
<feature type="compositionally biased region" description="Basic and acidic residues" evidence="1">
    <location>
        <begin position="155"/>
        <end position="164"/>
    </location>
</feature>
<dbReference type="InterPro" id="IPR018247">
    <property type="entry name" value="EF_Hand_1_Ca_BS"/>
</dbReference>
<accession>A0ABP8YA73</accession>
<evidence type="ECO:0008006" key="5">
    <source>
        <dbReference type="Google" id="ProtNLM"/>
    </source>
</evidence>
<dbReference type="Proteomes" id="UP001499882">
    <property type="component" value="Unassembled WGS sequence"/>
</dbReference>
<reference evidence="4" key="1">
    <citation type="journal article" date="2019" name="Int. J. Syst. Evol. Microbiol.">
        <title>The Global Catalogue of Microorganisms (GCM) 10K type strain sequencing project: providing services to taxonomists for standard genome sequencing and annotation.</title>
        <authorList>
            <consortium name="The Broad Institute Genomics Platform"/>
            <consortium name="The Broad Institute Genome Sequencing Center for Infectious Disease"/>
            <person name="Wu L."/>
            <person name="Ma J."/>
        </authorList>
    </citation>
    <scope>NUCLEOTIDE SEQUENCE [LARGE SCALE GENOMIC DNA]</scope>
    <source>
        <strain evidence="4">JCM 18532</strain>
    </source>
</reference>
<name>A0ABP8YA73_9ACTN</name>
<evidence type="ECO:0000256" key="1">
    <source>
        <dbReference type="SAM" id="MobiDB-lite"/>
    </source>
</evidence>
<keyword evidence="4" id="KW-1185">Reference proteome</keyword>
<feature type="region of interest" description="Disordered" evidence="1">
    <location>
        <begin position="155"/>
        <end position="186"/>
    </location>
</feature>
<gene>
    <name evidence="3" type="ORF">GCM10023350_03310</name>
</gene>
<organism evidence="3 4">
    <name type="scientific">Nocardioides endophyticus</name>
    <dbReference type="NCBI Taxonomy" id="1353775"/>
    <lineage>
        <taxon>Bacteria</taxon>
        <taxon>Bacillati</taxon>
        <taxon>Actinomycetota</taxon>
        <taxon>Actinomycetes</taxon>
        <taxon>Propionibacteriales</taxon>
        <taxon>Nocardioidaceae</taxon>
        <taxon>Nocardioides</taxon>
    </lineage>
</organism>
<feature type="chain" id="PRO_5047167084" description="LppX_LprAFG lipoprotein" evidence="2">
    <location>
        <begin position="25"/>
        <end position="238"/>
    </location>
</feature>
<feature type="signal peptide" evidence="2">
    <location>
        <begin position="1"/>
        <end position="24"/>
    </location>
</feature>
<protein>
    <recommendedName>
        <fullName evidence="5">LppX_LprAFG lipoprotein</fullName>
    </recommendedName>
</protein>
<keyword evidence="2" id="KW-0732">Signal</keyword>
<dbReference type="PROSITE" id="PS51257">
    <property type="entry name" value="PROKAR_LIPOPROTEIN"/>
    <property type="match status" value="1"/>
</dbReference>
<feature type="compositionally biased region" description="Acidic residues" evidence="1">
    <location>
        <begin position="165"/>
        <end position="183"/>
    </location>
</feature>
<evidence type="ECO:0000313" key="3">
    <source>
        <dbReference type="EMBL" id="GAA4724308.1"/>
    </source>
</evidence>
<sequence length="238" mass="24924">MGVMTRMGLALASIGMAAALTACGGGGDDFTEQSGQKIADESKKAMGDLDSVKVAGTVNTGGQEVTIDVQTNDKGDCTGSIGTGGGTAELLGTGGDIWFRPDEAFWRASAGDTADQILSVVGDKWVVVPSSGDGFDQFCDIDALLDELIKSEKEDGDKYTKKDTEDVDGDEAVPVEHTSDDEGTSVGYVLADEPHYLVKLEKTDGDDTGEVTFSEFDEKFEVTAPADDEIVDLDNLAG</sequence>
<dbReference type="Gene3D" id="2.50.20.20">
    <property type="match status" value="1"/>
</dbReference>
<proteinExistence type="predicted"/>
<evidence type="ECO:0000256" key="2">
    <source>
        <dbReference type="SAM" id="SignalP"/>
    </source>
</evidence>
<evidence type="ECO:0000313" key="4">
    <source>
        <dbReference type="Proteomes" id="UP001499882"/>
    </source>
</evidence>
<dbReference type="PROSITE" id="PS00018">
    <property type="entry name" value="EF_HAND_1"/>
    <property type="match status" value="1"/>
</dbReference>